<dbReference type="AlphaFoldDB" id="A0AAW9S3A6"/>
<dbReference type="InterPro" id="IPR038726">
    <property type="entry name" value="PDDEXK_AddAB-type"/>
</dbReference>
<dbReference type="Gene3D" id="3.90.320.10">
    <property type="match status" value="1"/>
</dbReference>
<dbReference type="SUPFAM" id="SSF52540">
    <property type="entry name" value="P-loop containing nucleoside triphosphate hydrolases"/>
    <property type="match status" value="1"/>
</dbReference>
<evidence type="ECO:0000259" key="1">
    <source>
        <dbReference type="Pfam" id="PF12705"/>
    </source>
</evidence>
<accession>A0AAW9S3A6</accession>
<protein>
    <submittedName>
        <fullName evidence="2">PD-(D/E)XK nuclease family protein</fullName>
    </submittedName>
</protein>
<dbReference type="InterPro" id="IPR027417">
    <property type="entry name" value="P-loop_NTPase"/>
</dbReference>
<evidence type="ECO:0000313" key="3">
    <source>
        <dbReference type="Proteomes" id="UP001403385"/>
    </source>
</evidence>
<proteinExistence type="predicted"/>
<keyword evidence="3" id="KW-1185">Reference proteome</keyword>
<feature type="domain" description="PD-(D/E)XK endonuclease-like" evidence="1">
    <location>
        <begin position="673"/>
        <end position="955"/>
    </location>
</feature>
<dbReference type="RefSeq" id="WP_346819654.1">
    <property type="nucleotide sequence ID" value="NZ_JBDKWZ010000001.1"/>
</dbReference>
<evidence type="ECO:0000313" key="2">
    <source>
        <dbReference type="EMBL" id="MEN7546874.1"/>
    </source>
</evidence>
<comment type="caution">
    <text evidence="2">The sequence shown here is derived from an EMBL/GenBank/DDBJ whole genome shotgun (WGS) entry which is preliminary data.</text>
</comment>
<sequence>MKKPFLLHIAQDLYEQHGSQISQLYIVLPSRRACVYFKYFLSRVAEQPLFSPFVYSMEDFVMELSNLEVQDHVELLITLFETYKQFDKDEKHTFDAFVPLGTAILRDFNMIDRNLDKDKVEKLFEYLEEVKALERWGIDLGEESNESHNSLFDYLAFWQHLHKTYDCFKQRLLEQGQCYEGMAFRWVSEHLEEKVQELGIETVVFAGFSQLSKVEEEIIKKLIAMKQAVTYWDADRWYVDKYVHEAGEYFRRFDNTWLKEPRLYKENYIHSERKQVEVINAGGKVIQAKIAGKLLQKLVQKEISQDKVESFENAVSHTAILLPDESLLAPLLHALPEFDEQGLDLSGLVNITMGVSLEKTPFFDLLKHLFLMQQNIRFEANGAWKIYYQDLLRLLSHPYLQVDEDAQQKNFELIAWVKQNNLVFLEYEELIAHEAFHPLLEVVFRPWRGKVAQALGYFMTLTGKLSTYFQETKGPENEFLFQFFTKLVRLQNILPQIKGQLSIPTLKHFLFEIIRNTKVPFTGEPIGPIQVMGMLESRTLDFENVIVLSCNEGTLPQGKLLDSIIPFDVRLEMGLPTHQDNDAAYAYTFFRLFHRAKKIFLVYGDPNTLDNAREKSRFLVQLENELQRSSNIQLNYRDFGLPNPSGGNQLLVIEKTPLVLQKVRAKLTFQKGVSPSAINTYIKCPVEFFRQSVMKIEDTLEVEENLEQKNFGTLVHNTLEKLLMPYVSKYLTGEDLKNLSKSKAYIREVMKEVIDEAMGRIVMDRGKNYLLFKVAERLINRFLLQQTTEQNSYYIVCVEKFLDAPVPVSLPKAPRVVLRISGKADRIDIVGNTLRIVDYKTGGFIEHKLKAKNLDELFLNPEKEKIVQLLIYKYLLIKALLRGDLNSQLPEGLRPEELKVSSGFYFFRQINSGFIEYRLQDEPEDQQEFLAYVESFLRVFVKDAMDAGKSFSEEPSDFQPYLLGS</sequence>
<dbReference type="Proteomes" id="UP001403385">
    <property type="component" value="Unassembled WGS sequence"/>
</dbReference>
<dbReference type="InterPro" id="IPR011604">
    <property type="entry name" value="PDDEXK-like_dom_sf"/>
</dbReference>
<reference evidence="2 3" key="1">
    <citation type="submission" date="2024-04" db="EMBL/GenBank/DDBJ databases">
        <title>Novel genus in family Flammeovirgaceae.</title>
        <authorList>
            <person name="Nguyen T.H."/>
            <person name="Vuong T.Q."/>
            <person name="Le H."/>
            <person name="Kim S.-G."/>
        </authorList>
    </citation>
    <scope>NUCLEOTIDE SEQUENCE [LARGE SCALE GENOMIC DNA]</scope>
    <source>
        <strain evidence="2 3">JCM 23209</strain>
    </source>
</reference>
<dbReference type="Pfam" id="PF12705">
    <property type="entry name" value="PDDEXK_1"/>
    <property type="match status" value="1"/>
</dbReference>
<dbReference type="EMBL" id="JBDKWZ010000001">
    <property type="protein sequence ID" value="MEN7546874.1"/>
    <property type="molecule type" value="Genomic_DNA"/>
</dbReference>
<name>A0AAW9S3A6_9BACT</name>
<organism evidence="2 3">
    <name type="scientific">Rapidithrix thailandica</name>
    <dbReference type="NCBI Taxonomy" id="413964"/>
    <lineage>
        <taxon>Bacteria</taxon>
        <taxon>Pseudomonadati</taxon>
        <taxon>Bacteroidota</taxon>
        <taxon>Cytophagia</taxon>
        <taxon>Cytophagales</taxon>
        <taxon>Flammeovirgaceae</taxon>
        <taxon>Rapidithrix</taxon>
    </lineage>
</organism>
<gene>
    <name evidence="2" type="ORF">AAG747_03065</name>
</gene>